<accession>A0A5C1K6T1</accession>
<evidence type="ECO:0000313" key="2">
    <source>
        <dbReference type="Proteomes" id="UP000322144"/>
    </source>
</evidence>
<evidence type="ECO:0000313" key="1">
    <source>
        <dbReference type="EMBL" id="QEM41848.1"/>
    </source>
</evidence>
<organism evidence="1 2">
    <name type="scientific">Pseudomonas phage vB_PaeM_PS119XW</name>
    <dbReference type="NCBI Taxonomy" id="2601632"/>
    <lineage>
        <taxon>Viruses</taxon>
        <taxon>Duplodnaviria</taxon>
        <taxon>Heunggongvirae</taxon>
        <taxon>Uroviricota</taxon>
        <taxon>Caudoviricetes</taxon>
        <taxon>Chimalliviridae</taxon>
        <taxon>Pawinskivirus</taxon>
        <taxon>Pawinskivirus PS119XW</taxon>
    </lineage>
</organism>
<reference evidence="1 2" key="1">
    <citation type="submission" date="2019-06" db="EMBL/GenBank/DDBJ databases">
        <title>A distant relative of Phikzvirus genus phages from a therapeutic phage collection.</title>
        <authorList>
            <person name="Hejnowicz M.S."/>
            <person name="Dabrowski K."/>
            <person name="Gawor J."/>
            <person name="Weber-Dabrowska B."/>
            <person name="Gromadka R."/>
            <person name="Lobocka M.B."/>
        </authorList>
    </citation>
    <scope>NUCLEOTIDE SEQUENCE [LARGE SCALE GENOMIC DNA]</scope>
</reference>
<name>A0A5C1K6T1_9CAUD</name>
<dbReference type="GeneID" id="77936869"/>
<dbReference type="Proteomes" id="UP000322144">
    <property type="component" value="Segment"/>
</dbReference>
<protein>
    <submittedName>
        <fullName evidence="1">Uncharacterized protein</fullName>
    </submittedName>
</protein>
<dbReference type="EMBL" id="MN103543">
    <property type="protein sequence ID" value="QEM41848.1"/>
    <property type="molecule type" value="Genomic_DNA"/>
</dbReference>
<dbReference type="RefSeq" id="YP_010660859.1">
    <property type="nucleotide sequence ID" value="NC_070882.1"/>
</dbReference>
<dbReference type="KEGG" id="vg:77936869"/>
<proteinExistence type="predicted"/>
<sequence length="51" mass="5400">MKAIVMVLVGMVLGAAVVYGGSYEAPKVEKESEVILGHRIGPNGQEMLVTK</sequence>
<keyword evidence="2" id="KW-1185">Reference proteome</keyword>